<dbReference type="EMBL" id="FNOJ01000002">
    <property type="protein sequence ID" value="SDW15006.1"/>
    <property type="molecule type" value="Genomic_DNA"/>
</dbReference>
<dbReference type="AlphaFoldDB" id="A0A1H2R6B2"/>
<keyword evidence="6" id="KW-1185">Reference proteome</keyword>
<dbReference type="PANTHER" id="PTHR32089">
    <property type="entry name" value="METHYL-ACCEPTING CHEMOTAXIS PROTEIN MCPB"/>
    <property type="match status" value="1"/>
</dbReference>
<dbReference type="EMBL" id="BSRA01000004">
    <property type="protein sequence ID" value="GLV13161.1"/>
    <property type="molecule type" value="Genomic_DNA"/>
</dbReference>
<dbReference type="InterPro" id="IPR004089">
    <property type="entry name" value="MCPsignal_dom"/>
</dbReference>
<dbReference type="Gene3D" id="1.10.287.950">
    <property type="entry name" value="Methyl-accepting chemotaxis protein"/>
    <property type="match status" value="1"/>
</dbReference>
<name>A0A1H2R6B2_9BACL</name>
<dbReference type="SUPFAM" id="SSF103190">
    <property type="entry name" value="Sensory domain-like"/>
    <property type="match status" value="1"/>
</dbReference>
<sequence>MANDTVNEVVKPQLHPVVETMIQLAPALAEVFPDDVTIGVSDVTTLWLSVPGKTFSLGLQPGYRLTPGDGMYEVVDQGRATRTFVPESVFGVPMMANSIPLCDEQGNIVGAMGVGISMQRYNHLFEVASTLSSAVEQISATVEEVAGSINVLADNMSDISHQSDEVLKSMKDIRKISERVKEISNNSRILGLNASIEASRSSEAGKGFAVIAREVRKLADDAKRQTEIISGTVDEVERLLKRLAESILVVNRETESQSAATEELASTIQEISQSAVALAKYAESIVSGDGGQNES</sequence>
<dbReference type="SMART" id="SM00283">
    <property type="entry name" value="MA"/>
    <property type="match status" value="1"/>
</dbReference>
<dbReference type="Proteomes" id="UP001157137">
    <property type="component" value="Unassembled WGS sequence"/>
</dbReference>
<dbReference type="Proteomes" id="UP000182589">
    <property type="component" value="Unassembled WGS sequence"/>
</dbReference>
<evidence type="ECO:0000313" key="4">
    <source>
        <dbReference type="EMBL" id="GLV13161.1"/>
    </source>
</evidence>
<dbReference type="GO" id="GO:0007165">
    <property type="term" value="P:signal transduction"/>
    <property type="evidence" value="ECO:0007669"/>
    <property type="project" value="UniProtKB-KW"/>
</dbReference>
<proteinExistence type="predicted"/>
<reference evidence="5" key="1">
    <citation type="submission" date="2016-10" db="EMBL/GenBank/DDBJ databases">
        <authorList>
            <person name="de Groot N.N."/>
        </authorList>
    </citation>
    <scope>NUCLEOTIDE SEQUENCE [LARGE SCALE GENOMIC DNA]</scope>
    <source>
        <strain evidence="5">DSM 12489</strain>
    </source>
</reference>
<evidence type="ECO:0000256" key="1">
    <source>
        <dbReference type="ARBA" id="ARBA00023224"/>
    </source>
</evidence>
<protein>
    <submittedName>
        <fullName evidence="5">Methyl-accepting chemotaxis protein (MCP) signalling domain-containing protein</fullName>
    </submittedName>
    <submittedName>
        <fullName evidence="4">Sensory transducer protein YfmS</fullName>
    </submittedName>
</protein>
<reference evidence="4" key="3">
    <citation type="submission" date="2023-02" db="EMBL/GenBank/DDBJ databases">
        <title>Proposal of a novel subspecies: Alicyclobacillus hesperidum subspecies aegle.</title>
        <authorList>
            <person name="Goto K."/>
            <person name="Fujii T."/>
            <person name="Yasui K."/>
            <person name="Mochida K."/>
            <person name="Kato-Tanaka Y."/>
            <person name="Morohoshi S."/>
            <person name="An S.Y."/>
            <person name="Kasai H."/>
            <person name="Yokota A."/>
        </authorList>
    </citation>
    <scope>NUCLEOTIDE SEQUENCE</scope>
    <source>
        <strain evidence="4">DSM 12766</strain>
    </source>
</reference>
<dbReference type="GO" id="GO:0016020">
    <property type="term" value="C:membrane"/>
    <property type="evidence" value="ECO:0007669"/>
    <property type="project" value="InterPro"/>
</dbReference>
<organism evidence="5 6">
    <name type="scientific">Alicyclobacillus hesperidum</name>
    <dbReference type="NCBI Taxonomy" id="89784"/>
    <lineage>
        <taxon>Bacteria</taxon>
        <taxon>Bacillati</taxon>
        <taxon>Bacillota</taxon>
        <taxon>Bacilli</taxon>
        <taxon>Bacillales</taxon>
        <taxon>Alicyclobacillaceae</taxon>
        <taxon>Alicyclobacillus</taxon>
    </lineage>
</organism>
<evidence type="ECO:0000259" key="3">
    <source>
        <dbReference type="PROSITE" id="PS50111"/>
    </source>
</evidence>
<dbReference type="PROSITE" id="PS50111">
    <property type="entry name" value="CHEMOTAXIS_TRANSDUC_2"/>
    <property type="match status" value="1"/>
</dbReference>
<keyword evidence="1 2" id="KW-0807">Transducer</keyword>
<accession>A0A1H2R6B2</accession>
<evidence type="ECO:0000313" key="5">
    <source>
        <dbReference type="EMBL" id="SDW15006.1"/>
    </source>
</evidence>
<dbReference type="RefSeq" id="WP_006448271.1">
    <property type="nucleotide sequence ID" value="NZ_BSRA01000004.1"/>
</dbReference>
<dbReference type="PANTHER" id="PTHR32089:SF112">
    <property type="entry name" value="LYSOZYME-LIKE PROTEIN-RELATED"/>
    <property type="match status" value="1"/>
</dbReference>
<reference evidence="6" key="2">
    <citation type="submission" date="2016-10" db="EMBL/GenBank/DDBJ databases">
        <authorList>
            <person name="Varghese N."/>
        </authorList>
    </citation>
    <scope>NUCLEOTIDE SEQUENCE [LARGE SCALE GENOMIC DNA]</scope>
    <source>
        <strain evidence="6">DSM 12489</strain>
    </source>
</reference>
<dbReference type="Pfam" id="PF00015">
    <property type="entry name" value="MCPsignal"/>
    <property type="match status" value="1"/>
</dbReference>
<dbReference type="STRING" id="89784.SAMN04489725_102185"/>
<gene>
    <name evidence="4" type="primary">yfmS_1</name>
    <name evidence="4" type="ORF">Heshes_08450</name>
    <name evidence="5" type="ORF">SAMN04489725_102185</name>
</gene>
<evidence type="ECO:0000256" key="2">
    <source>
        <dbReference type="PROSITE-ProRule" id="PRU00284"/>
    </source>
</evidence>
<dbReference type="SUPFAM" id="SSF58104">
    <property type="entry name" value="Methyl-accepting chemotaxis protein (MCP) signaling domain"/>
    <property type="match status" value="1"/>
</dbReference>
<dbReference type="InterPro" id="IPR029151">
    <property type="entry name" value="Sensor-like_sf"/>
</dbReference>
<evidence type="ECO:0000313" key="6">
    <source>
        <dbReference type="Proteomes" id="UP000182589"/>
    </source>
</evidence>
<feature type="domain" description="Methyl-accepting transducer" evidence="3">
    <location>
        <begin position="126"/>
        <end position="295"/>
    </location>
</feature>